<evidence type="ECO:0000313" key="1">
    <source>
        <dbReference type="EMBL" id="CAI0549597.1"/>
    </source>
</evidence>
<dbReference type="AlphaFoldDB" id="A0AAV0QZH1"/>
<gene>
    <name evidence="1" type="ORF">LITE_LOCUS45218</name>
</gene>
<name>A0AAV0QZH1_9ROSI</name>
<dbReference type="Proteomes" id="UP001154282">
    <property type="component" value="Unassembled WGS sequence"/>
</dbReference>
<accession>A0AAV0QZH1</accession>
<sequence>MAFFLKNSSLSSHFRSRSQRFQSLAVDSMSSLGSGKKLSWLMTQLFVDSSHTSQASQKLTRLEIFSQSSLLSVSILVYVL</sequence>
<evidence type="ECO:0000313" key="2">
    <source>
        <dbReference type="Proteomes" id="UP001154282"/>
    </source>
</evidence>
<reference evidence="1" key="1">
    <citation type="submission" date="2022-08" db="EMBL/GenBank/DDBJ databases">
        <authorList>
            <person name="Gutierrez-Valencia J."/>
        </authorList>
    </citation>
    <scope>NUCLEOTIDE SEQUENCE</scope>
</reference>
<organism evidence="1 2">
    <name type="scientific">Linum tenue</name>
    <dbReference type="NCBI Taxonomy" id="586396"/>
    <lineage>
        <taxon>Eukaryota</taxon>
        <taxon>Viridiplantae</taxon>
        <taxon>Streptophyta</taxon>
        <taxon>Embryophyta</taxon>
        <taxon>Tracheophyta</taxon>
        <taxon>Spermatophyta</taxon>
        <taxon>Magnoliopsida</taxon>
        <taxon>eudicotyledons</taxon>
        <taxon>Gunneridae</taxon>
        <taxon>Pentapetalae</taxon>
        <taxon>rosids</taxon>
        <taxon>fabids</taxon>
        <taxon>Malpighiales</taxon>
        <taxon>Linaceae</taxon>
        <taxon>Linum</taxon>
    </lineage>
</organism>
<dbReference type="EMBL" id="CAMGYJ010000010">
    <property type="protein sequence ID" value="CAI0549597.1"/>
    <property type="molecule type" value="Genomic_DNA"/>
</dbReference>
<comment type="caution">
    <text evidence="1">The sequence shown here is derived from an EMBL/GenBank/DDBJ whole genome shotgun (WGS) entry which is preliminary data.</text>
</comment>
<protein>
    <submittedName>
        <fullName evidence="1">Uncharacterized protein</fullName>
    </submittedName>
</protein>
<keyword evidence="2" id="KW-1185">Reference proteome</keyword>
<proteinExistence type="predicted"/>